<proteinExistence type="predicted"/>
<gene>
    <name evidence="1" type="ORF">NBRC110019_21680</name>
</gene>
<keyword evidence="2" id="KW-1185">Reference proteome</keyword>
<comment type="caution">
    <text evidence="1">The sequence shown here is derived from an EMBL/GenBank/DDBJ whole genome shotgun (WGS) entry which is preliminary data.</text>
</comment>
<dbReference type="AlphaFoldDB" id="A0A9W6B8U4"/>
<sequence length="58" mass="6924">MCINRASGFIKGNVFICLYNKYERWRFWILSASIKTINGMLIENNYTDKCKKFIKIIL</sequence>
<organism evidence="1 2">
    <name type="scientific">Neptunitalea chrysea</name>
    <dbReference type="NCBI Taxonomy" id="1647581"/>
    <lineage>
        <taxon>Bacteria</taxon>
        <taxon>Pseudomonadati</taxon>
        <taxon>Bacteroidota</taxon>
        <taxon>Flavobacteriia</taxon>
        <taxon>Flavobacteriales</taxon>
        <taxon>Flavobacteriaceae</taxon>
        <taxon>Neptunitalea</taxon>
    </lineage>
</organism>
<evidence type="ECO:0000313" key="1">
    <source>
        <dbReference type="EMBL" id="GLB53128.1"/>
    </source>
</evidence>
<reference evidence="1" key="1">
    <citation type="submission" date="2022-07" db="EMBL/GenBank/DDBJ databases">
        <title>Taxonomy of Novel Oxalotrophic and Methylotrophic Bacteria.</title>
        <authorList>
            <person name="Sahin N."/>
            <person name="Tani A."/>
        </authorList>
    </citation>
    <scope>NUCLEOTIDE SEQUENCE</scope>
    <source>
        <strain evidence="1">AM327</strain>
    </source>
</reference>
<evidence type="ECO:0000313" key="2">
    <source>
        <dbReference type="Proteomes" id="UP001143545"/>
    </source>
</evidence>
<name>A0A9W6B8U4_9FLAO</name>
<accession>A0A9W6B8U4</accession>
<protein>
    <submittedName>
        <fullName evidence="1">Uncharacterized protein</fullName>
    </submittedName>
</protein>
<dbReference type="Proteomes" id="UP001143545">
    <property type="component" value="Unassembled WGS sequence"/>
</dbReference>
<dbReference type="EMBL" id="BRVP01000014">
    <property type="protein sequence ID" value="GLB53128.1"/>
    <property type="molecule type" value="Genomic_DNA"/>
</dbReference>